<gene>
    <name evidence="2" type="ORF">SAMN04488579_10371</name>
</gene>
<keyword evidence="1" id="KW-0472">Membrane</keyword>
<name>A0A1H3CEU3_EUBBA</name>
<feature type="transmembrane region" description="Helical" evidence="1">
    <location>
        <begin position="6"/>
        <end position="24"/>
    </location>
</feature>
<dbReference type="RefSeq" id="WP_090243306.1">
    <property type="nucleotide sequence ID" value="NZ_FNOU01000003.1"/>
</dbReference>
<organism evidence="2 3">
    <name type="scientific">Eubacterium barkeri</name>
    <name type="common">Clostridium barkeri</name>
    <dbReference type="NCBI Taxonomy" id="1528"/>
    <lineage>
        <taxon>Bacteria</taxon>
        <taxon>Bacillati</taxon>
        <taxon>Bacillota</taxon>
        <taxon>Clostridia</taxon>
        <taxon>Eubacteriales</taxon>
        <taxon>Eubacteriaceae</taxon>
        <taxon>Eubacterium</taxon>
    </lineage>
</organism>
<proteinExistence type="predicted"/>
<reference evidence="3" key="1">
    <citation type="submission" date="2016-10" db="EMBL/GenBank/DDBJ databases">
        <authorList>
            <person name="Varghese N."/>
            <person name="Submissions S."/>
        </authorList>
    </citation>
    <scope>NUCLEOTIDE SEQUENCE [LARGE SCALE GENOMIC DNA]</scope>
    <source>
        <strain evidence="3">VPI 5359</strain>
    </source>
</reference>
<sequence>MNTSLRVFLVIAIFIYLAIIINMLRKKNLNLRYTLVWLISALVMLIIAVFPEIINQLARFIGVIDPVNVVFVIEAMFVLLILLSLTAIVSHLNAKSRRLIQAVALLEKRVRELEKQEKPQ</sequence>
<dbReference type="OrthoDB" id="2005206at2"/>
<dbReference type="InterPro" id="IPR019277">
    <property type="entry name" value="DUF2304"/>
</dbReference>
<keyword evidence="1" id="KW-0812">Transmembrane</keyword>
<accession>A0A1H3CEU3</accession>
<feature type="transmembrane region" description="Helical" evidence="1">
    <location>
        <begin position="31"/>
        <end position="50"/>
    </location>
</feature>
<keyword evidence="1" id="KW-1133">Transmembrane helix</keyword>
<feature type="transmembrane region" description="Helical" evidence="1">
    <location>
        <begin position="70"/>
        <end position="89"/>
    </location>
</feature>
<evidence type="ECO:0008006" key="4">
    <source>
        <dbReference type="Google" id="ProtNLM"/>
    </source>
</evidence>
<protein>
    <recommendedName>
        <fullName evidence="4">DUF2304 domain-containing protein</fullName>
    </recommendedName>
</protein>
<dbReference type="STRING" id="1528.SAMN04488579_10371"/>
<dbReference type="Pfam" id="PF10066">
    <property type="entry name" value="DUF2304"/>
    <property type="match status" value="1"/>
</dbReference>
<dbReference type="Proteomes" id="UP000199652">
    <property type="component" value="Unassembled WGS sequence"/>
</dbReference>
<evidence type="ECO:0000313" key="3">
    <source>
        <dbReference type="Proteomes" id="UP000199652"/>
    </source>
</evidence>
<dbReference type="AlphaFoldDB" id="A0A1H3CEU3"/>
<dbReference type="EMBL" id="FNOU01000003">
    <property type="protein sequence ID" value="SDX52418.1"/>
    <property type="molecule type" value="Genomic_DNA"/>
</dbReference>
<evidence type="ECO:0000313" key="2">
    <source>
        <dbReference type="EMBL" id="SDX52418.1"/>
    </source>
</evidence>
<keyword evidence="3" id="KW-1185">Reference proteome</keyword>
<evidence type="ECO:0000256" key="1">
    <source>
        <dbReference type="SAM" id="Phobius"/>
    </source>
</evidence>